<reference evidence="2 3" key="1">
    <citation type="submission" date="2018-04" db="EMBL/GenBank/DDBJ databases">
        <authorList>
            <person name="Go L.Y."/>
            <person name="Mitchell J.A."/>
        </authorList>
    </citation>
    <scope>NUCLEOTIDE SEQUENCE [LARGE SCALE GENOMIC DNA]</scope>
    <source>
        <strain evidence="2 3">KCJK7865</strain>
    </source>
</reference>
<keyword evidence="1" id="KW-0472">Membrane</keyword>
<dbReference type="EMBL" id="QANO01000102">
    <property type="protein sequence ID" value="PTU52368.1"/>
    <property type="molecule type" value="Genomic_DNA"/>
</dbReference>
<keyword evidence="1" id="KW-1133">Transmembrane helix</keyword>
<feature type="transmembrane region" description="Helical" evidence="1">
    <location>
        <begin position="162"/>
        <end position="184"/>
    </location>
</feature>
<feature type="transmembrane region" description="Helical" evidence="1">
    <location>
        <begin position="196"/>
        <end position="218"/>
    </location>
</feature>
<feature type="transmembrane region" description="Helical" evidence="1">
    <location>
        <begin position="41"/>
        <end position="58"/>
    </location>
</feature>
<gene>
    <name evidence="2" type="ORF">DBB42_10330</name>
</gene>
<evidence type="ECO:0000256" key="1">
    <source>
        <dbReference type="SAM" id="Phobius"/>
    </source>
</evidence>
<dbReference type="Proteomes" id="UP000244874">
    <property type="component" value="Unassembled WGS sequence"/>
</dbReference>
<evidence type="ECO:0000313" key="3">
    <source>
        <dbReference type="Proteomes" id="UP000244874"/>
    </source>
</evidence>
<feature type="transmembrane region" description="Helical" evidence="1">
    <location>
        <begin position="135"/>
        <end position="156"/>
    </location>
</feature>
<keyword evidence="1" id="KW-0812">Transmembrane</keyword>
<protein>
    <submittedName>
        <fullName evidence="2">Uncharacterized protein</fullName>
    </submittedName>
</protein>
<evidence type="ECO:0000313" key="2">
    <source>
        <dbReference type="EMBL" id="PTU52368.1"/>
    </source>
</evidence>
<proteinExistence type="predicted"/>
<name>A0A2R7UJV5_PSEDL</name>
<comment type="caution">
    <text evidence="2">The sequence shown here is derived from an EMBL/GenBank/DDBJ whole genome shotgun (WGS) entry which is preliminary data.</text>
</comment>
<accession>A0A2R7UJV5</accession>
<feature type="transmembrane region" description="Helical" evidence="1">
    <location>
        <begin position="78"/>
        <end position="104"/>
    </location>
</feature>
<sequence length="579" mass="66067">MKLQHHIKSTLGWCLSIGIKLLRVVPFTTITVQITTLASQIFLLLAFFLPLKVIILLGSEKIPNYFPSAFQALKKNHLIVSLSVAAAVCYVLYLLSELLIAYCCRQGARTLLLRSAKLNIIENQEKIAAYAYSRFTRAMAGALFFSISAVVLLIIYPKLLAIILGYTALITLLCVITYNLSPVIQVQFQRNHGNILNALSATGFLLSFFCLVADFLYFPHQRIFHAVIAVLVMRQALQRLTGMVQDVVSLRMQHRQINAMFFQSQPLLEQRQNNHQLECLLSPSSREAWVEKLMDQAGIDTQNGLKISWHQIDAVDVYAFHITILGNEKPQEYLAKLFGNNIATLAEQERLLFQYQPHLPSLEWLGHYLLQGIDCHLFRLDGHKKLIRRQIGDGVVAISEQLLYCEPASELILRFSRTRPYLEQRLDRGMIEPLRFVCSTPEEAEKVERLLDSFELIIKKLCALPRQIVSLDITSEALLISASQQYHLSHWSNWRIEAVGSNWPVIEKERFYKAIEIARSSRPSLVNTTTADIVLSAFMYSFERFLLRKDYPAAFKLLDDILAATEAEKPLELRQESAQ</sequence>
<dbReference type="AlphaFoldDB" id="A0A2R7UJV5"/>
<organism evidence="2 3">
    <name type="scientific">Pseudomonas plecoglossicida</name>
    <dbReference type="NCBI Taxonomy" id="70775"/>
    <lineage>
        <taxon>Bacteria</taxon>
        <taxon>Pseudomonadati</taxon>
        <taxon>Pseudomonadota</taxon>
        <taxon>Gammaproteobacteria</taxon>
        <taxon>Pseudomonadales</taxon>
        <taxon>Pseudomonadaceae</taxon>
        <taxon>Pseudomonas</taxon>
    </lineage>
</organism>
<dbReference type="RefSeq" id="WP_085601044.1">
    <property type="nucleotide sequence ID" value="NZ_QANO01000102.1"/>
</dbReference>